<feature type="transmembrane region" description="Helical" evidence="10">
    <location>
        <begin position="291"/>
        <end position="318"/>
    </location>
</feature>
<dbReference type="Proteomes" id="UP000070612">
    <property type="component" value="Unassembled WGS sequence"/>
</dbReference>
<dbReference type="STRING" id="59750.AWC31_33215"/>
<dbReference type="EMBL" id="LGTW01000001">
    <property type="protein sequence ID" value="KWX25742.1"/>
    <property type="molecule type" value="Genomic_DNA"/>
</dbReference>
<evidence type="ECO:0000256" key="10">
    <source>
        <dbReference type="SAM" id="Phobius"/>
    </source>
</evidence>
<protein>
    <submittedName>
        <fullName evidence="11">Amino acid APC transporter</fullName>
    </submittedName>
</protein>
<sequence>MTATEEQTEKADGKVSLPTLTAMVIGSMIGSGVFLLPRRFGAESGVAGALIAWTIAGTGMLMLAFVFQRLANRKPDLDAGVYAYGKAGFGDYVGFNSAFGFWASACAGNTSYWVLIMATASALFPALGSGDTVLAVLIASVGVWLFCFLILRGVKEAAIINRIATFAKVVPILVFIVIAVIAFQADVFTANFWGGDGNYSWNSLFEQAKGTMLITVFVFMGIEGASVYSRFARKREHVGRATVTGFLSVLAVFMLVTLCSYGVMPQEELGQVDDPPMAAVLESVVGPWGSVFIRIGVLLSVLGAYLAWTLMAAEILYLPAKNDDMPKFLTRTNSQGAPVTALIMATGLVQLLLILVLFTANALDFMLDLTAALALVPYLLAAAYALKLTITRETYDDRRSLVPDMIVAAVATAYTLFLLYAAGLDHLLLSCLLYAPGAVLYVIARRERGLRIFRPAEALLFGAIVIGAIAAVVSLATGAMHLDLPNPVEPTGLVHLPDPAETTGVK</sequence>
<dbReference type="GO" id="GO:0005886">
    <property type="term" value="C:plasma membrane"/>
    <property type="evidence" value="ECO:0007669"/>
    <property type="project" value="UniProtKB-SubCell"/>
</dbReference>
<keyword evidence="12" id="KW-1185">Reference proteome</keyword>
<dbReference type="AlphaFoldDB" id="A0A132PUM3"/>
<evidence type="ECO:0000256" key="1">
    <source>
        <dbReference type="ARBA" id="ARBA00002249"/>
    </source>
</evidence>
<evidence type="ECO:0000256" key="7">
    <source>
        <dbReference type="ARBA" id="ARBA00022970"/>
    </source>
</evidence>
<dbReference type="InterPro" id="IPR002293">
    <property type="entry name" value="AA/rel_permease1"/>
</dbReference>
<feature type="transmembrane region" description="Helical" evidence="10">
    <location>
        <begin position="172"/>
        <end position="193"/>
    </location>
</feature>
<keyword evidence="8 10" id="KW-1133">Transmembrane helix</keyword>
<feature type="transmembrane region" description="Helical" evidence="10">
    <location>
        <begin position="133"/>
        <end position="151"/>
    </location>
</feature>
<feature type="transmembrane region" description="Helical" evidence="10">
    <location>
        <begin position="369"/>
        <end position="389"/>
    </location>
</feature>
<dbReference type="GO" id="GO:0006865">
    <property type="term" value="P:amino acid transport"/>
    <property type="evidence" value="ECO:0007669"/>
    <property type="project" value="UniProtKB-KW"/>
</dbReference>
<evidence type="ECO:0000313" key="11">
    <source>
        <dbReference type="EMBL" id="KWX25742.1"/>
    </source>
</evidence>
<keyword evidence="9 10" id="KW-0472">Membrane</keyword>
<dbReference type="PIRSF" id="PIRSF006060">
    <property type="entry name" value="AA_transporter"/>
    <property type="match status" value="1"/>
</dbReference>
<keyword evidence="6 10" id="KW-0812">Transmembrane</keyword>
<comment type="caution">
    <text evidence="11">The sequence shown here is derived from an EMBL/GenBank/DDBJ whole genome shotgun (WGS) entry which is preliminary data.</text>
</comment>
<dbReference type="PATRIC" id="fig|59750.3.peg.22"/>
<keyword evidence="7" id="KW-0029">Amino-acid transport</keyword>
<evidence type="ECO:0000256" key="3">
    <source>
        <dbReference type="ARBA" id="ARBA00008220"/>
    </source>
</evidence>
<feature type="transmembrane region" description="Helical" evidence="10">
    <location>
        <begin position="20"/>
        <end position="40"/>
    </location>
</feature>
<organism evidence="11 12">
    <name type="scientific">Mycolicibacterium wolinskyi</name>
    <dbReference type="NCBI Taxonomy" id="59750"/>
    <lineage>
        <taxon>Bacteria</taxon>
        <taxon>Bacillati</taxon>
        <taxon>Actinomycetota</taxon>
        <taxon>Actinomycetes</taxon>
        <taxon>Mycobacteriales</taxon>
        <taxon>Mycobacteriaceae</taxon>
        <taxon>Mycolicibacterium</taxon>
    </lineage>
</organism>
<evidence type="ECO:0000256" key="2">
    <source>
        <dbReference type="ARBA" id="ARBA00004651"/>
    </source>
</evidence>
<dbReference type="Pfam" id="PF13520">
    <property type="entry name" value="AA_permease_2"/>
    <property type="match status" value="1"/>
</dbReference>
<feature type="transmembrane region" description="Helical" evidence="10">
    <location>
        <begin position="243"/>
        <end position="264"/>
    </location>
</feature>
<dbReference type="PANTHER" id="PTHR42770">
    <property type="entry name" value="AMINO ACID TRANSPORTER-RELATED"/>
    <property type="match status" value="1"/>
</dbReference>
<evidence type="ECO:0000256" key="6">
    <source>
        <dbReference type="ARBA" id="ARBA00022692"/>
    </source>
</evidence>
<feature type="transmembrane region" description="Helical" evidence="10">
    <location>
        <begin position="427"/>
        <end position="444"/>
    </location>
</feature>
<dbReference type="InterPro" id="IPR050367">
    <property type="entry name" value="APC_superfamily"/>
</dbReference>
<feature type="transmembrane region" description="Helical" evidence="10">
    <location>
        <begin position="213"/>
        <end position="231"/>
    </location>
</feature>
<evidence type="ECO:0000256" key="8">
    <source>
        <dbReference type="ARBA" id="ARBA00022989"/>
    </source>
</evidence>
<dbReference type="Gene3D" id="1.20.1740.10">
    <property type="entry name" value="Amino acid/polyamine transporter I"/>
    <property type="match status" value="1"/>
</dbReference>
<keyword evidence="4" id="KW-0813">Transport</keyword>
<dbReference type="RefSeq" id="WP_067842061.1">
    <property type="nucleotide sequence ID" value="NZ_LGTW01000001.1"/>
</dbReference>
<comment type="function">
    <text evidence="1">Probable amino-acid or metabolite transport protein.</text>
</comment>
<comment type="subcellular location">
    <subcellularLocation>
        <location evidence="2">Cell membrane</location>
        <topology evidence="2">Multi-pass membrane protein</topology>
    </subcellularLocation>
</comment>
<proteinExistence type="inferred from homology"/>
<comment type="similarity">
    <text evidence="3">Belongs to the amino acid-polyamine-organocation (APC) superfamily. Basic amino acid/polyamine antiporter (APA) (TC 2.A.3.2) family.</text>
</comment>
<dbReference type="InterPro" id="IPR004754">
    <property type="entry name" value="Amino_acid_antiprt"/>
</dbReference>
<gene>
    <name evidence="11" type="ORF">AFM11_00105</name>
</gene>
<reference evidence="11 12" key="1">
    <citation type="submission" date="2015-07" db="EMBL/GenBank/DDBJ databases">
        <title>A draft genome sequence of Mycobacterium wolinskyi.</title>
        <authorList>
            <person name="de Man T.J."/>
            <person name="Perry K.A."/>
            <person name="Coulliette A.D."/>
            <person name="Jensen B."/>
            <person name="Toney N.C."/>
            <person name="Limbago B.M."/>
            <person name="Noble-Wang J."/>
        </authorList>
    </citation>
    <scope>NUCLEOTIDE SEQUENCE [LARGE SCALE GENOMIC DNA]</scope>
    <source>
        <strain evidence="11 12">CDC_01</strain>
    </source>
</reference>
<dbReference type="GO" id="GO:0022857">
    <property type="term" value="F:transmembrane transporter activity"/>
    <property type="evidence" value="ECO:0007669"/>
    <property type="project" value="InterPro"/>
</dbReference>
<evidence type="ECO:0000256" key="4">
    <source>
        <dbReference type="ARBA" id="ARBA00022448"/>
    </source>
</evidence>
<feature type="transmembrane region" description="Helical" evidence="10">
    <location>
        <begin position="339"/>
        <end position="363"/>
    </location>
</feature>
<name>A0A132PUM3_9MYCO</name>
<feature type="transmembrane region" description="Helical" evidence="10">
    <location>
        <begin position="456"/>
        <end position="480"/>
    </location>
</feature>
<evidence type="ECO:0000256" key="9">
    <source>
        <dbReference type="ARBA" id="ARBA00023136"/>
    </source>
</evidence>
<accession>A0A132PUM3</accession>
<evidence type="ECO:0000313" key="12">
    <source>
        <dbReference type="Proteomes" id="UP000070612"/>
    </source>
</evidence>
<keyword evidence="5" id="KW-1003">Cell membrane</keyword>
<feature type="transmembrane region" description="Helical" evidence="10">
    <location>
        <begin position="401"/>
        <end position="421"/>
    </location>
</feature>
<dbReference type="PANTHER" id="PTHR42770:SF4">
    <property type="entry name" value="ARGININE_ORNITHINE ANTIPORTER-RELATED"/>
    <property type="match status" value="1"/>
</dbReference>
<evidence type="ECO:0000256" key="5">
    <source>
        <dbReference type="ARBA" id="ARBA00022475"/>
    </source>
</evidence>
<dbReference type="NCBIfam" id="TIGR00905">
    <property type="entry name" value="2A0302"/>
    <property type="match status" value="1"/>
</dbReference>
<feature type="transmembrane region" description="Helical" evidence="10">
    <location>
        <begin position="46"/>
        <end position="67"/>
    </location>
</feature>